<dbReference type="Pfam" id="PF18017">
    <property type="entry name" value="SAM_4"/>
    <property type="match status" value="1"/>
</dbReference>
<dbReference type="EMBL" id="LR783459">
    <property type="protein sequence ID" value="CAB3226599.1"/>
    <property type="molecule type" value="mRNA"/>
</dbReference>
<feature type="compositionally biased region" description="Basic and acidic residues" evidence="1">
    <location>
        <begin position="183"/>
        <end position="201"/>
    </location>
</feature>
<reference evidence="2" key="1">
    <citation type="submission" date="2020-04" db="EMBL/GenBank/DDBJ databases">
        <authorList>
            <person name="Neveu A P."/>
        </authorList>
    </citation>
    <scope>NUCLEOTIDE SEQUENCE</scope>
    <source>
        <tissue evidence="2">Whole embryo</tissue>
    </source>
</reference>
<feature type="region of interest" description="Disordered" evidence="1">
    <location>
        <begin position="317"/>
        <end position="379"/>
    </location>
</feature>
<dbReference type="SUPFAM" id="SSF47769">
    <property type="entry name" value="SAM/Pointed domain"/>
    <property type="match status" value="1"/>
</dbReference>
<name>A0A6F9D7S9_9ASCI</name>
<feature type="compositionally biased region" description="Low complexity" evidence="1">
    <location>
        <begin position="88"/>
        <end position="100"/>
    </location>
</feature>
<dbReference type="Gene3D" id="1.10.150.50">
    <property type="entry name" value="Transcription Factor, Ets-1"/>
    <property type="match status" value="1"/>
</dbReference>
<proteinExistence type="evidence at transcript level"/>
<feature type="compositionally biased region" description="Polar residues" evidence="1">
    <location>
        <begin position="101"/>
        <end position="110"/>
    </location>
</feature>
<feature type="compositionally biased region" description="Basic residues" evidence="1">
    <location>
        <begin position="217"/>
        <end position="227"/>
    </location>
</feature>
<dbReference type="GO" id="GO:0005634">
    <property type="term" value="C:nucleus"/>
    <property type="evidence" value="ECO:0007669"/>
    <property type="project" value="TreeGrafter"/>
</dbReference>
<sequence>MTSVNSSVTGWVQFFKDAGIPAGLGAKYAVIFSDHRITHDLLGDLTRDILADMGIKIMGDIIAILKQAKIVTEQLNREKTTKLLRGNSSSPIQSQSTSSTEARSNSTPQKTEPIKPKEKNQEKPTTTSVFKRLGEDSPVTETTGVFRRLGEPVVTTTNKTDATEIKIIKKSEKKQITSTKRKSALERLGPEKVAKKPEETTTKTVKKTVVARTPPKASKKVILKVGKKPVSSPEVSDGDSTSPESVAKTKPVVKFRASSLASRNLPKQKFVVKQRVTSARTTGKKSDVMARLGAKVTSTTPSPDSDASVKLIRNTLASRQKATSPKYSRLRLGAPLGSGGMKSKPISSNKVSSTTSAGIFRGGSSAVESGSVFNRLGKK</sequence>
<dbReference type="CDD" id="cd09531">
    <property type="entry name" value="SAM_CS047"/>
    <property type="match status" value="1"/>
</dbReference>
<gene>
    <name evidence="2" type="primary">C19orf47</name>
</gene>
<dbReference type="InterPro" id="IPR039161">
    <property type="entry name" value="C19orf47-like"/>
</dbReference>
<evidence type="ECO:0000313" key="2">
    <source>
        <dbReference type="EMBL" id="CAB3226599.1"/>
    </source>
</evidence>
<dbReference type="InterPro" id="IPR040772">
    <property type="entry name" value="C19orf47_SAM"/>
</dbReference>
<feature type="compositionally biased region" description="Low complexity" evidence="1">
    <location>
        <begin position="207"/>
        <end position="216"/>
    </location>
</feature>
<dbReference type="InterPro" id="IPR013761">
    <property type="entry name" value="SAM/pointed_sf"/>
</dbReference>
<feature type="region of interest" description="Disordered" evidence="1">
    <location>
        <begin position="174"/>
        <end position="251"/>
    </location>
</feature>
<feature type="compositionally biased region" description="Polar residues" evidence="1">
    <location>
        <begin position="345"/>
        <end position="357"/>
    </location>
</feature>
<feature type="compositionally biased region" description="Basic and acidic residues" evidence="1">
    <location>
        <begin position="112"/>
        <end position="122"/>
    </location>
</feature>
<protein>
    <submittedName>
        <fullName evidence="2">Uncharacterized protein C19orf47 homolog</fullName>
    </submittedName>
</protein>
<feature type="region of interest" description="Disordered" evidence="1">
    <location>
        <begin position="81"/>
        <end position="144"/>
    </location>
</feature>
<evidence type="ECO:0000256" key="1">
    <source>
        <dbReference type="SAM" id="MobiDB-lite"/>
    </source>
</evidence>
<feature type="compositionally biased region" description="Polar residues" evidence="1">
    <location>
        <begin position="317"/>
        <end position="326"/>
    </location>
</feature>
<accession>A0A6F9D7S9</accession>
<dbReference type="AlphaFoldDB" id="A0A6F9D7S9"/>
<dbReference type="PANTHER" id="PTHR21359">
    <property type="entry name" value="DUF5577 DOMAIN-CONTAINING PROTEIN"/>
    <property type="match status" value="1"/>
</dbReference>
<dbReference type="PANTHER" id="PTHR21359:SF1">
    <property type="entry name" value="DUF5577 DOMAIN-CONTAINING PROTEIN"/>
    <property type="match status" value="1"/>
</dbReference>
<organism evidence="2">
    <name type="scientific">Phallusia mammillata</name>
    <dbReference type="NCBI Taxonomy" id="59560"/>
    <lineage>
        <taxon>Eukaryota</taxon>
        <taxon>Metazoa</taxon>
        <taxon>Chordata</taxon>
        <taxon>Tunicata</taxon>
        <taxon>Ascidiacea</taxon>
        <taxon>Phlebobranchia</taxon>
        <taxon>Ascidiidae</taxon>
        <taxon>Phallusia</taxon>
    </lineage>
</organism>